<name>A0AAV4T395_CAEEX</name>
<comment type="caution">
    <text evidence="1">The sequence shown here is derived from an EMBL/GenBank/DDBJ whole genome shotgun (WGS) entry which is preliminary data.</text>
</comment>
<proteinExistence type="predicted"/>
<organism evidence="1 2">
    <name type="scientific">Caerostris extrusa</name>
    <name type="common">Bark spider</name>
    <name type="synonym">Caerostris bankana</name>
    <dbReference type="NCBI Taxonomy" id="172846"/>
    <lineage>
        <taxon>Eukaryota</taxon>
        <taxon>Metazoa</taxon>
        <taxon>Ecdysozoa</taxon>
        <taxon>Arthropoda</taxon>
        <taxon>Chelicerata</taxon>
        <taxon>Arachnida</taxon>
        <taxon>Araneae</taxon>
        <taxon>Araneomorphae</taxon>
        <taxon>Entelegynae</taxon>
        <taxon>Araneoidea</taxon>
        <taxon>Araneidae</taxon>
        <taxon>Caerostris</taxon>
    </lineage>
</organism>
<dbReference type="AlphaFoldDB" id="A0AAV4T395"/>
<evidence type="ECO:0000313" key="2">
    <source>
        <dbReference type="Proteomes" id="UP001054945"/>
    </source>
</evidence>
<protein>
    <submittedName>
        <fullName evidence="1">Uncharacterized protein</fullName>
    </submittedName>
</protein>
<reference evidence="1 2" key="1">
    <citation type="submission" date="2021-06" db="EMBL/GenBank/DDBJ databases">
        <title>Caerostris extrusa draft genome.</title>
        <authorList>
            <person name="Kono N."/>
            <person name="Arakawa K."/>
        </authorList>
    </citation>
    <scope>NUCLEOTIDE SEQUENCE [LARGE SCALE GENOMIC DNA]</scope>
</reference>
<evidence type="ECO:0000313" key="1">
    <source>
        <dbReference type="EMBL" id="GIY39230.1"/>
    </source>
</evidence>
<accession>A0AAV4T395</accession>
<dbReference type="EMBL" id="BPLR01010432">
    <property type="protein sequence ID" value="GIY39230.1"/>
    <property type="molecule type" value="Genomic_DNA"/>
</dbReference>
<keyword evidence="2" id="KW-1185">Reference proteome</keyword>
<sequence length="105" mass="12412">MLQRFYNSISHHFCLRHARHDKRQLFPTHKMYIFVSLSLTTLKITHSLITLNSKLRADYNWLTQSTTISYMRLNLFTQQSEQCDSSPSAIYATVKEPRMIDIFSP</sequence>
<dbReference type="Proteomes" id="UP001054945">
    <property type="component" value="Unassembled WGS sequence"/>
</dbReference>
<gene>
    <name evidence="1" type="ORF">CEXT_796161</name>
</gene>